<evidence type="ECO:0000313" key="1">
    <source>
        <dbReference type="EMBL" id="QPG05910.1"/>
    </source>
</evidence>
<reference evidence="1 2" key="1">
    <citation type="submission" date="2020-11" db="EMBL/GenBank/DDBJ databases">
        <title>Complete genome sequence for Salinimonas sp. strain G2-b.</title>
        <authorList>
            <person name="Park S.-J."/>
        </authorList>
    </citation>
    <scope>NUCLEOTIDE SEQUENCE [LARGE SCALE GENOMIC DNA]</scope>
    <source>
        <strain evidence="1 2">G2-b</strain>
    </source>
</reference>
<keyword evidence="2" id="KW-1185">Reference proteome</keyword>
<dbReference type="EMBL" id="CP064795">
    <property type="protein sequence ID" value="QPG05910.1"/>
    <property type="molecule type" value="Genomic_DNA"/>
</dbReference>
<organism evidence="1 2">
    <name type="scientific">Salinimonas marina</name>
    <dbReference type="NCBI Taxonomy" id="2785918"/>
    <lineage>
        <taxon>Bacteria</taxon>
        <taxon>Pseudomonadati</taxon>
        <taxon>Pseudomonadota</taxon>
        <taxon>Gammaproteobacteria</taxon>
        <taxon>Alteromonadales</taxon>
        <taxon>Alteromonadaceae</taxon>
        <taxon>Alteromonas/Salinimonas group</taxon>
        <taxon>Salinimonas</taxon>
    </lineage>
</organism>
<dbReference type="KEGG" id="smaa:IT774_01200"/>
<dbReference type="RefSeq" id="WP_195810992.1">
    <property type="nucleotide sequence ID" value="NZ_CP064795.1"/>
</dbReference>
<dbReference type="Gene3D" id="2.20.28.160">
    <property type="match status" value="1"/>
</dbReference>
<evidence type="ECO:0000313" key="2">
    <source>
        <dbReference type="Proteomes" id="UP000595095"/>
    </source>
</evidence>
<name>A0A7S9DXY9_9ALTE</name>
<sequence>MGTSTEHEYLCPHCGAENSLSDYEIRNMYSPQIAHCDNCKCKLEIVPADGIGDNINLVVSEAGEEALSR</sequence>
<dbReference type="Proteomes" id="UP000595095">
    <property type="component" value="Chromosome"/>
</dbReference>
<gene>
    <name evidence="1" type="ORF">IT774_01200</name>
</gene>
<dbReference type="AlphaFoldDB" id="A0A7S9DXY9"/>
<protein>
    <submittedName>
        <fullName evidence="1">Uncharacterized protein</fullName>
    </submittedName>
</protein>
<accession>A0A7S9DXY9</accession>
<proteinExistence type="predicted"/>